<keyword evidence="3" id="KW-0813">Transport</keyword>
<proteinExistence type="inferred from homology"/>
<evidence type="ECO:0000256" key="5">
    <source>
        <dbReference type="ARBA" id="ARBA00022970"/>
    </source>
</evidence>
<dbReference type="InterPro" id="IPR013057">
    <property type="entry name" value="AA_transpt_TM"/>
</dbReference>
<dbReference type="Pfam" id="PF01490">
    <property type="entry name" value="Aa_trans"/>
    <property type="match status" value="1"/>
</dbReference>
<feature type="transmembrane region" description="Helical" evidence="8">
    <location>
        <begin position="229"/>
        <end position="249"/>
    </location>
</feature>
<evidence type="ECO:0000256" key="6">
    <source>
        <dbReference type="ARBA" id="ARBA00022989"/>
    </source>
</evidence>
<dbReference type="Proteomes" id="UP000054107">
    <property type="component" value="Unassembled WGS sequence"/>
</dbReference>
<name>A0A0B7MN81_9FUNG</name>
<evidence type="ECO:0000256" key="1">
    <source>
        <dbReference type="ARBA" id="ARBA00004141"/>
    </source>
</evidence>
<keyword evidence="4 8" id="KW-0812">Transmembrane</keyword>
<feature type="domain" description="Amino acid transporter transmembrane" evidence="9">
    <location>
        <begin position="46"/>
        <end position="430"/>
    </location>
</feature>
<dbReference type="EMBL" id="LN719154">
    <property type="protein sequence ID" value="CEP07276.1"/>
    <property type="molecule type" value="Genomic_DNA"/>
</dbReference>
<feature type="transmembrane region" description="Helical" evidence="8">
    <location>
        <begin position="163"/>
        <end position="181"/>
    </location>
</feature>
<dbReference type="STRING" id="35722.A0A0B7MN81"/>
<dbReference type="OrthoDB" id="40134at2759"/>
<keyword evidence="6 8" id="KW-1133">Transmembrane helix</keyword>
<accession>A0A0B7MN81</accession>
<keyword evidence="7 8" id="KW-0472">Membrane</keyword>
<dbReference type="PANTHER" id="PTHR22950">
    <property type="entry name" value="AMINO ACID TRANSPORTER"/>
    <property type="match status" value="1"/>
</dbReference>
<evidence type="ECO:0000256" key="3">
    <source>
        <dbReference type="ARBA" id="ARBA00022448"/>
    </source>
</evidence>
<evidence type="ECO:0000259" key="9">
    <source>
        <dbReference type="Pfam" id="PF01490"/>
    </source>
</evidence>
<feature type="transmembrane region" description="Helical" evidence="8">
    <location>
        <begin position="76"/>
        <end position="97"/>
    </location>
</feature>
<feature type="transmembrane region" description="Helical" evidence="8">
    <location>
        <begin position="49"/>
        <end position="70"/>
    </location>
</feature>
<feature type="transmembrane region" description="Helical" evidence="8">
    <location>
        <begin position="304"/>
        <end position="325"/>
    </location>
</feature>
<dbReference type="PANTHER" id="PTHR22950:SF692">
    <property type="entry name" value="TRANSMEMBRANE AMINO ACID TRANSPORTER FAMILY PROTEIN"/>
    <property type="match status" value="1"/>
</dbReference>
<evidence type="ECO:0000256" key="4">
    <source>
        <dbReference type="ARBA" id="ARBA00022692"/>
    </source>
</evidence>
<evidence type="ECO:0000256" key="7">
    <source>
        <dbReference type="ARBA" id="ARBA00023136"/>
    </source>
</evidence>
<dbReference type="GO" id="GO:0015179">
    <property type="term" value="F:L-amino acid transmembrane transporter activity"/>
    <property type="evidence" value="ECO:0007669"/>
    <property type="project" value="TreeGrafter"/>
</dbReference>
<feature type="transmembrane region" description="Helical" evidence="8">
    <location>
        <begin position="261"/>
        <end position="284"/>
    </location>
</feature>
<keyword evidence="11" id="KW-1185">Reference proteome</keyword>
<dbReference type="Gene3D" id="1.20.1740.10">
    <property type="entry name" value="Amino acid/polyamine transporter I"/>
    <property type="match status" value="1"/>
</dbReference>
<comment type="subcellular location">
    <subcellularLocation>
        <location evidence="1">Membrane</location>
        <topology evidence="1">Multi-pass membrane protein</topology>
    </subcellularLocation>
</comment>
<gene>
    <name evidence="10" type="primary">PARPA_00557.1 scaffold 917</name>
</gene>
<feature type="transmembrane region" description="Helical" evidence="8">
    <location>
        <begin position="118"/>
        <end position="143"/>
    </location>
</feature>
<feature type="transmembrane region" description="Helical" evidence="8">
    <location>
        <begin position="346"/>
        <end position="367"/>
    </location>
</feature>
<feature type="transmembrane region" description="Helical" evidence="8">
    <location>
        <begin position="373"/>
        <end position="395"/>
    </location>
</feature>
<evidence type="ECO:0000256" key="8">
    <source>
        <dbReference type="SAM" id="Phobius"/>
    </source>
</evidence>
<feature type="transmembrane region" description="Helical" evidence="8">
    <location>
        <begin position="188"/>
        <end position="209"/>
    </location>
</feature>
<evidence type="ECO:0000256" key="2">
    <source>
        <dbReference type="ARBA" id="ARBA00008066"/>
    </source>
</evidence>
<keyword evidence="5" id="KW-0029">Amino-acid transport</keyword>
<evidence type="ECO:0000313" key="10">
    <source>
        <dbReference type="EMBL" id="CEP07276.1"/>
    </source>
</evidence>
<feature type="transmembrane region" description="Helical" evidence="8">
    <location>
        <begin position="407"/>
        <end position="430"/>
    </location>
</feature>
<evidence type="ECO:0000313" key="11">
    <source>
        <dbReference type="Proteomes" id="UP000054107"/>
    </source>
</evidence>
<organism evidence="10 11">
    <name type="scientific">Parasitella parasitica</name>
    <dbReference type="NCBI Taxonomy" id="35722"/>
    <lineage>
        <taxon>Eukaryota</taxon>
        <taxon>Fungi</taxon>
        <taxon>Fungi incertae sedis</taxon>
        <taxon>Mucoromycota</taxon>
        <taxon>Mucoromycotina</taxon>
        <taxon>Mucoromycetes</taxon>
        <taxon>Mucorales</taxon>
        <taxon>Mucorineae</taxon>
        <taxon>Mucoraceae</taxon>
        <taxon>Parasitella</taxon>
    </lineage>
</organism>
<dbReference type="AlphaFoldDB" id="A0A0B7MN81"/>
<reference evidence="10 11" key="1">
    <citation type="submission" date="2014-09" db="EMBL/GenBank/DDBJ databases">
        <authorList>
            <person name="Ellenberger Sabrina"/>
        </authorList>
    </citation>
    <scope>NUCLEOTIDE SEQUENCE [LARGE SCALE GENOMIC DNA]</scope>
    <source>
        <strain evidence="10 11">CBS 412.66</strain>
    </source>
</reference>
<sequence length="439" mass="47836">MSLELDDLDKKTNDFQEGPVTFEAYSEAEVDFSDEGLVDIDRSHAGSSFLAYFNVVCVVAGTGTLGLPYALRLGGWIGIFILVLAWTMSVYTGILLIRCLYANGKRRLSTYKEIATSCFGIIGGWVTFFFNAWILLGAPILYIVLSGANLNELCKGTAGEIGALPWSIVSCVIVAVPFILVKSMKEVAWMSALGAVATLVVVIICLVVACIDRKTLGDVHHDAVIWPQFPIALSTISFSFGGNVVYPHVEASMKKPKDWPKVVAAGLSTCAGLYFLSAVPGYLVYGDTVKSPVYESISDGVPKIIAIVVMTFHVLTATPILLTSFALDVEEMLNVTVERFGRIKEFLIRASLRIITVVFVGVIGAVIPHFDDLMSLIGSFANCGLIFIFPIVFYFRLTGFRNKPFYEIAWCCLTILMGLVGLIFGTISSIENLIADFKS</sequence>
<comment type="similarity">
    <text evidence="2">Belongs to the amino acid/polyamine transporter 2 family.</text>
</comment>
<dbReference type="GO" id="GO:0005774">
    <property type="term" value="C:vacuolar membrane"/>
    <property type="evidence" value="ECO:0007669"/>
    <property type="project" value="TreeGrafter"/>
</dbReference>
<protein>
    <recommendedName>
        <fullName evidence="9">Amino acid transporter transmembrane domain-containing protein</fullName>
    </recommendedName>
</protein>